<dbReference type="Proteomes" id="UP000242877">
    <property type="component" value="Unassembled WGS sequence"/>
</dbReference>
<organism evidence="2 3">
    <name type="scientific">Ascosphaera apis ARSEF 7405</name>
    <dbReference type="NCBI Taxonomy" id="392613"/>
    <lineage>
        <taxon>Eukaryota</taxon>
        <taxon>Fungi</taxon>
        <taxon>Dikarya</taxon>
        <taxon>Ascomycota</taxon>
        <taxon>Pezizomycotina</taxon>
        <taxon>Eurotiomycetes</taxon>
        <taxon>Eurotiomycetidae</taxon>
        <taxon>Onygenales</taxon>
        <taxon>Ascosphaeraceae</taxon>
        <taxon>Ascosphaera</taxon>
    </lineage>
</organism>
<evidence type="ECO:0000313" key="2">
    <source>
        <dbReference type="EMBL" id="KZZ87049.1"/>
    </source>
</evidence>
<keyword evidence="3" id="KW-1185">Reference proteome</keyword>
<gene>
    <name evidence="2" type="ORF">AAP_05995</name>
</gene>
<comment type="caution">
    <text evidence="2">The sequence shown here is derived from an EMBL/GenBank/DDBJ whole genome shotgun (WGS) entry which is preliminary data.</text>
</comment>
<dbReference type="VEuPathDB" id="FungiDB:AAP_05995"/>
<evidence type="ECO:0000313" key="3">
    <source>
        <dbReference type="Proteomes" id="UP000242877"/>
    </source>
</evidence>
<evidence type="ECO:0000256" key="1">
    <source>
        <dbReference type="SAM" id="MobiDB-lite"/>
    </source>
</evidence>
<feature type="compositionally biased region" description="Low complexity" evidence="1">
    <location>
        <begin position="1"/>
        <end position="18"/>
    </location>
</feature>
<sequence length="229" mass="25565">MAASPSSSSGNRSGATSSHTKDSDVTSQRNTGSSGETPLRVLAPIVDLGVSPKTRKLTRTDFARLEDDLCSENKPANRIPPITSKVPVITPGEIENHQAAPAATENETYDTNAINDGFVRGHSHRRRSQRHQTIEFREEDIMLLRDIRKKVDVSLANGFGGDPEATRRLRMKRIFDAMSYNTDSRYPKELIQLEVERLDSEKNGDIAEIDRDKHPYPMMESCLGRKGPF</sequence>
<feature type="region of interest" description="Disordered" evidence="1">
    <location>
        <begin position="1"/>
        <end position="39"/>
    </location>
</feature>
<dbReference type="AlphaFoldDB" id="A0A167V4X7"/>
<name>A0A167V4X7_9EURO</name>
<reference evidence="2 3" key="1">
    <citation type="journal article" date="2016" name="Genome Biol. Evol.">
        <title>Divergent and convergent evolution of fungal pathogenicity.</title>
        <authorList>
            <person name="Shang Y."/>
            <person name="Xiao G."/>
            <person name="Zheng P."/>
            <person name="Cen K."/>
            <person name="Zhan S."/>
            <person name="Wang C."/>
        </authorList>
    </citation>
    <scope>NUCLEOTIDE SEQUENCE [LARGE SCALE GENOMIC DNA]</scope>
    <source>
        <strain evidence="2 3">ARSEF 7405</strain>
    </source>
</reference>
<dbReference type="OrthoDB" id="4207714at2759"/>
<dbReference type="EMBL" id="AZGZ01000040">
    <property type="protein sequence ID" value="KZZ87049.1"/>
    <property type="molecule type" value="Genomic_DNA"/>
</dbReference>
<accession>A0A167V4X7</accession>
<feature type="region of interest" description="Disordered" evidence="1">
    <location>
        <begin position="207"/>
        <end position="229"/>
    </location>
</feature>
<proteinExistence type="predicted"/>
<feature type="compositionally biased region" description="Polar residues" evidence="1">
    <location>
        <begin position="25"/>
        <end position="36"/>
    </location>
</feature>
<protein>
    <submittedName>
        <fullName evidence="2">Uncharacterized protein</fullName>
    </submittedName>
</protein>